<keyword evidence="1" id="KW-1133">Transmembrane helix</keyword>
<sequence length="81" mass="9425">MKKSEWSDYELEELLRQMPKIEDLRHPCDIYQNLPLKKRKSRILFPGIATAAVFVPLLILGPRLMSGHSIGRIKPIKRNTQ</sequence>
<evidence type="ECO:0000256" key="1">
    <source>
        <dbReference type="SAM" id="Phobius"/>
    </source>
</evidence>
<protein>
    <submittedName>
        <fullName evidence="2">Uncharacterized protein</fullName>
    </submittedName>
</protein>
<keyword evidence="1" id="KW-0472">Membrane</keyword>
<gene>
    <name evidence="2" type="ORF">NDK43_04480</name>
</gene>
<organism evidence="2 3">
    <name type="scientific">Neobacillus pocheonensis</name>
    <dbReference type="NCBI Taxonomy" id="363869"/>
    <lineage>
        <taxon>Bacteria</taxon>
        <taxon>Bacillati</taxon>
        <taxon>Bacillota</taxon>
        <taxon>Bacilli</taxon>
        <taxon>Bacillales</taxon>
        <taxon>Bacillaceae</taxon>
        <taxon>Neobacillus</taxon>
    </lineage>
</organism>
<name>A0ABT0W617_9BACI</name>
<keyword evidence="3" id="KW-1185">Reference proteome</keyword>
<dbReference type="EMBL" id="JAMQCR010000001">
    <property type="protein sequence ID" value="MCM2531783.1"/>
    <property type="molecule type" value="Genomic_DNA"/>
</dbReference>
<evidence type="ECO:0000313" key="2">
    <source>
        <dbReference type="EMBL" id="MCM2531783.1"/>
    </source>
</evidence>
<reference evidence="2 3" key="1">
    <citation type="submission" date="2022-06" db="EMBL/GenBank/DDBJ databases">
        <authorList>
            <person name="Jeon C.O."/>
        </authorList>
    </citation>
    <scope>NUCLEOTIDE SEQUENCE [LARGE SCALE GENOMIC DNA]</scope>
    <source>
        <strain evidence="2 3">KCTC 13943</strain>
    </source>
</reference>
<feature type="transmembrane region" description="Helical" evidence="1">
    <location>
        <begin position="43"/>
        <end position="61"/>
    </location>
</feature>
<evidence type="ECO:0000313" key="3">
    <source>
        <dbReference type="Proteomes" id="UP001523262"/>
    </source>
</evidence>
<proteinExistence type="predicted"/>
<accession>A0ABT0W617</accession>
<dbReference type="Proteomes" id="UP001523262">
    <property type="component" value="Unassembled WGS sequence"/>
</dbReference>
<comment type="caution">
    <text evidence="2">The sequence shown here is derived from an EMBL/GenBank/DDBJ whole genome shotgun (WGS) entry which is preliminary data.</text>
</comment>
<keyword evidence="1" id="KW-0812">Transmembrane</keyword>